<protein>
    <submittedName>
        <fullName evidence="2 3">Uncharacterized protein LOC103367039</fullName>
    </submittedName>
</protein>
<name>A0A9Y4NBE6_9TELE</name>
<accession>A0A9Y4NBE6</accession>
<evidence type="ECO:0000313" key="1">
    <source>
        <dbReference type="Proteomes" id="UP000694891"/>
    </source>
</evidence>
<proteinExistence type="predicted"/>
<dbReference type="AlphaFoldDB" id="A0A9Y4NBE6"/>
<gene>
    <name evidence="2 3" type="primary">LOC103367039</name>
</gene>
<keyword evidence="1" id="KW-1185">Reference proteome</keyword>
<sequence length="329" mass="37008">MSYSNRALRDMQAALKEMSRQLETLRASMIVLNSFGDNIGGLCERKRLITAALEKCKDQTILKWLRENAESDAFSELVEMFNFLKRHIDEEEKKNHDDSVDITLVAHGAIRDTMIPACCLLPLDSIVDVVLYTPWNCNITADVTYGIATGRLKLHHRVFYCGTKKQLKFPGEKYRALNVSNSLKKPEMRECCPVPDGKHQPSNLPDQWNSLKRAGGQMIPNIIIGFLTPDDGVWKSYKSFSEKHGAPGRNRIVIPFVLPAERGRCVPLSVIMLALSLVLLSSRFKATVHLAACLGHISAEYKMDTLKDQYSSTADNTGMKTSPDMFFHT</sequence>
<dbReference type="RefSeq" id="XP_008293159.1">
    <property type="nucleotide sequence ID" value="XM_008294937.1"/>
</dbReference>
<reference evidence="2 3" key="1">
    <citation type="submission" date="2025-04" db="UniProtKB">
        <authorList>
            <consortium name="RefSeq"/>
        </authorList>
    </citation>
    <scope>IDENTIFICATION</scope>
</reference>
<evidence type="ECO:0000313" key="2">
    <source>
        <dbReference type="RefSeq" id="XP_008293158.1"/>
    </source>
</evidence>
<dbReference type="RefSeq" id="XP_008293158.1">
    <property type="nucleotide sequence ID" value="XM_008294936.1"/>
</dbReference>
<organism evidence="1 3">
    <name type="scientific">Stegastes partitus</name>
    <name type="common">bicolor damselfish</name>
    <dbReference type="NCBI Taxonomy" id="144197"/>
    <lineage>
        <taxon>Eukaryota</taxon>
        <taxon>Metazoa</taxon>
        <taxon>Chordata</taxon>
        <taxon>Craniata</taxon>
        <taxon>Vertebrata</taxon>
        <taxon>Euteleostomi</taxon>
        <taxon>Actinopterygii</taxon>
        <taxon>Neopterygii</taxon>
        <taxon>Teleostei</taxon>
        <taxon>Neoteleostei</taxon>
        <taxon>Acanthomorphata</taxon>
        <taxon>Ovalentaria</taxon>
        <taxon>Pomacentridae</taxon>
        <taxon>Stegastes</taxon>
    </lineage>
</organism>
<dbReference type="GeneID" id="103367039"/>
<dbReference type="Proteomes" id="UP000694891">
    <property type="component" value="Unplaced"/>
</dbReference>
<evidence type="ECO:0000313" key="3">
    <source>
        <dbReference type="RefSeq" id="XP_008293159.1"/>
    </source>
</evidence>